<feature type="transmembrane region" description="Helical" evidence="7">
    <location>
        <begin position="6"/>
        <end position="27"/>
    </location>
</feature>
<sequence>MSLFFYFIIFLFGLVVGSFLNCLIYRLETGQSFLRGRSFCPDCKHKLGFWDLIPVLSFVWLRGRCRYCQKKISLQYPLVEIATGILFVLFVLFFEIRFPIIDIREIGFLIIIPFLVVIFVYDLKHFIIPDKVIYPAIVIALIYNLQRCDLLGRSHLLFSALGAAAFFGAIVLISRGKWMGIGDIKLAFLMGLVLGFPNILAALFLAFFLGAIIG</sequence>
<evidence type="ECO:0000313" key="10">
    <source>
        <dbReference type="EMBL" id="PIS17537.1"/>
    </source>
</evidence>
<accession>A0A2H0WY43</accession>
<evidence type="ECO:0000259" key="8">
    <source>
        <dbReference type="Pfam" id="PF01478"/>
    </source>
</evidence>
<keyword evidence="5 7" id="KW-1133">Transmembrane helix</keyword>
<dbReference type="Pfam" id="PF01478">
    <property type="entry name" value="Peptidase_A24"/>
    <property type="match status" value="1"/>
</dbReference>
<feature type="transmembrane region" description="Helical" evidence="7">
    <location>
        <begin position="106"/>
        <end position="123"/>
    </location>
</feature>
<dbReference type="AlphaFoldDB" id="A0A2H0WY43"/>
<keyword evidence="3" id="KW-1003">Cell membrane</keyword>
<evidence type="ECO:0000256" key="1">
    <source>
        <dbReference type="ARBA" id="ARBA00004651"/>
    </source>
</evidence>
<dbReference type="InterPro" id="IPR010627">
    <property type="entry name" value="Prepilin_pept_A24_N"/>
</dbReference>
<feature type="transmembrane region" description="Helical" evidence="7">
    <location>
        <begin position="75"/>
        <end position="94"/>
    </location>
</feature>
<dbReference type="InterPro" id="IPR000045">
    <property type="entry name" value="Prepilin_IV_endopep_pep"/>
</dbReference>
<gene>
    <name evidence="10" type="ORF">COT59_00105</name>
</gene>
<feature type="domain" description="Prepilin peptidase A24 N-terminal" evidence="9">
    <location>
        <begin position="11"/>
        <end position="92"/>
    </location>
</feature>
<evidence type="ECO:0000256" key="7">
    <source>
        <dbReference type="SAM" id="Phobius"/>
    </source>
</evidence>
<dbReference type="GO" id="GO:0005886">
    <property type="term" value="C:plasma membrane"/>
    <property type="evidence" value="ECO:0007669"/>
    <property type="project" value="UniProtKB-SubCell"/>
</dbReference>
<evidence type="ECO:0000256" key="2">
    <source>
        <dbReference type="ARBA" id="ARBA00005801"/>
    </source>
</evidence>
<feature type="transmembrane region" description="Helical" evidence="7">
    <location>
        <begin position="156"/>
        <end position="174"/>
    </location>
</feature>
<protein>
    <submittedName>
        <fullName evidence="10">Prepilin peptidase</fullName>
    </submittedName>
</protein>
<dbReference type="Proteomes" id="UP000229675">
    <property type="component" value="Unassembled WGS sequence"/>
</dbReference>
<dbReference type="PANTHER" id="PTHR30487:SF0">
    <property type="entry name" value="PREPILIN LEADER PEPTIDASE_N-METHYLTRANSFERASE-RELATED"/>
    <property type="match status" value="1"/>
</dbReference>
<dbReference type="PANTHER" id="PTHR30487">
    <property type="entry name" value="TYPE 4 PREPILIN-LIKE PROTEINS LEADER PEPTIDE-PROCESSING ENZYME"/>
    <property type="match status" value="1"/>
</dbReference>
<comment type="similarity">
    <text evidence="2">Belongs to the peptidase A24 family.</text>
</comment>
<feature type="domain" description="Prepilin type IV endopeptidase peptidase" evidence="8">
    <location>
        <begin position="109"/>
        <end position="214"/>
    </location>
</feature>
<reference evidence="11" key="1">
    <citation type="submission" date="2017-09" db="EMBL/GenBank/DDBJ databases">
        <title>Depth-based differentiation of microbial function through sediment-hosted aquifers and enrichment of novel symbionts in the deep terrestrial subsurface.</title>
        <authorList>
            <person name="Probst A.J."/>
            <person name="Ladd B."/>
            <person name="Jarett J.K."/>
            <person name="Geller-Mcgrath D.E."/>
            <person name="Sieber C.M.K."/>
            <person name="Emerson J.B."/>
            <person name="Anantharaman K."/>
            <person name="Thomas B.C."/>
            <person name="Malmstrom R."/>
            <person name="Stieglmeier M."/>
            <person name="Klingl A."/>
            <person name="Woyke T."/>
            <person name="Ryan C.M."/>
            <person name="Banfield J.F."/>
        </authorList>
    </citation>
    <scope>NUCLEOTIDE SEQUENCE [LARGE SCALE GENOMIC DNA]</scope>
</reference>
<dbReference type="InterPro" id="IPR050882">
    <property type="entry name" value="Prepilin_peptidase/N-MTase"/>
</dbReference>
<dbReference type="EMBL" id="PEZD01000004">
    <property type="protein sequence ID" value="PIS17537.1"/>
    <property type="molecule type" value="Genomic_DNA"/>
</dbReference>
<dbReference type="Gene3D" id="1.20.120.1220">
    <property type="match status" value="1"/>
</dbReference>
<comment type="caution">
    <text evidence="10">The sequence shown here is derived from an EMBL/GenBank/DDBJ whole genome shotgun (WGS) entry which is preliminary data.</text>
</comment>
<organism evidence="10 11">
    <name type="scientific">Candidatus Nealsonbacteria bacterium CG09_land_8_20_14_0_10_42_14</name>
    <dbReference type="NCBI Taxonomy" id="1974707"/>
    <lineage>
        <taxon>Bacteria</taxon>
        <taxon>Candidatus Nealsoniibacteriota</taxon>
    </lineage>
</organism>
<dbReference type="GO" id="GO:0006465">
    <property type="term" value="P:signal peptide processing"/>
    <property type="evidence" value="ECO:0007669"/>
    <property type="project" value="TreeGrafter"/>
</dbReference>
<evidence type="ECO:0000256" key="6">
    <source>
        <dbReference type="ARBA" id="ARBA00023136"/>
    </source>
</evidence>
<dbReference type="Pfam" id="PF06750">
    <property type="entry name" value="A24_N_bact"/>
    <property type="match status" value="1"/>
</dbReference>
<keyword evidence="6 7" id="KW-0472">Membrane</keyword>
<feature type="transmembrane region" description="Helical" evidence="7">
    <location>
        <begin position="186"/>
        <end position="213"/>
    </location>
</feature>
<evidence type="ECO:0000259" key="9">
    <source>
        <dbReference type="Pfam" id="PF06750"/>
    </source>
</evidence>
<evidence type="ECO:0000256" key="3">
    <source>
        <dbReference type="ARBA" id="ARBA00022475"/>
    </source>
</evidence>
<keyword evidence="4 7" id="KW-0812">Transmembrane</keyword>
<name>A0A2H0WY43_9BACT</name>
<evidence type="ECO:0000256" key="4">
    <source>
        <dbReference type="ARBA" id="ARBA00022692"/>
    </source>
</evidence>
<proteinExistence type="inferred from homology"/>
<dbReference type="GO" id="GO:0004190">
    <property type="term" value="F:aspartic-type endopeptidase activity"/>
    <property type="evidence" value="ECO:0007669"/>
    <property type="project" value="InterPro"/>
</dbReference>
<feature type="non-terminal residue" evidence="10">
    <location>
        <position position="214"/>
    </location>
</feature>
<evidence type="ECO:0000313" key="11">
    <source>
        <dbReference type="Proteomes" id="UP000229675"/>
    </source>
</evidence>
<evidence type="ECO:0000256" key="5">
    <source>
        <dbReference type="ARBA" id="ARBA00022989"/>
    </source>
</evidence>
<comment type="subcellular location">
    <subcellularLocation>
        <location evidence="1">Cell membrane</location>
        <topology evidence="1">Multi-pass membrane protein</topology>
    </subcellularLocation>
</comment>